<protein>
    <submittedName>
        <fullName evidence="3">Glycosyltransferase</fullName>
    </submittedName>
</protein>
<dbReference type="PANTHER" id="PTHR43685">
    <property type="entry name" value="GLYCOSYLTRANSFERASE"/>
    <property type="match status" value="1"/>
</dbReference>
<proteinExistence type="predicted"/>
<gene>
    <name evidence="3" type="ORF">F4162_07565</name>
</gene>
<dbReference type="InterPro" id="IPR001173">
    <property type="entry name" value="Glyco_trans_2-like"/>
</dbReference>
<feature type="region of interest" description="Disordered" evidence="1">
    <location>
        <begin position="1"/>
        <end position="34"/>
    </location>
</feature>
<dbReference type="AlphaFoldDB" id="A0A6B1F8X5"/>
<accession>A0A6B1F8X5</accession>
<dbReference type="InterPro" id="IPR029044">
    <property type="entry name" value="Nucleotide-diphossugar_trans"/>
</dbReference>
<feature type="domain" description="Glycosyltransferase 2-like" evidence="2">
    <location>
        <begin position="47"/>
        <end position="157"/>
    </location>
</feature>
<evidence type="ECO:0000259" key="2">
    <source>
        <dbReference type="Pfam" id="PF00535"/>
    </source>
</evidence>
<reference evidence="3" key="1">
    <citation type="submission" date="2019-09" db="EMBL/GenBank/DDBJ databases">
        <title>Characterisation of the sponge microbiome using genome-centric metagenomics.</title>
        <authorList>
            <person name="Engelberts J.P."/>
            <person name="Robbins S.J."/>
            <person name="De Goeij J.M."/>
            <person name="Aranda M."/>
            <person name="Bell S.C."/>
            <person name="Webster N.S."/>
        </authorList>
    </citation>
    <scope>NUCLEOTIDE SEQUENCE</scope>
    <source>
        <strain evidence="3">SB0676_bin_10</strain>
    </source>
</reference>
<name>A0A6B1F8X5_9SYNE</name>
<evidence type="ECO:0000256" key="1">
    <source>
        <dbReference type="SAM" id="MobiDB-lite"/>
    </source>
</evidence>
<dbReference type="SUPFAM" id="SSF53448">
    <property type="entry name" value="Nucleotide-diphospho-sugar transferases"/>
    <property type="match status" value="1"/>
</dbReference>
<dbReference type="InterPro" id="IPR050834">
    <property type="entry name" value="Glycosyltransf_2"/>
</dbReference>
<feature type="compositionally biased region" description="Low complexity" evidence="1">
    <location>
        <begin position="9"/>
        <end position="20"/>
    </location>
</feature>
<dbReference type="GO" id="GO:0016740">
    <property type="term" value="F:transferase activity"/>
    <property type="evidence" value="ECO:0007669"/>
    <property type="project" value="UniProtKB-KW"/>
</dbReference>
<organism evidence="3">
    <name type="scientific">Synechococcus sp. SB0676_bin_10</name>
    <dbReference type="NCBI Taxonomy" id="2604869"/>
    <lineage>
        <taxon>Bacteria</taxon>
        <taxon>Bacillati</taxon>
        <taxon>Cyanobacteriota</taxon>
        <taxon>Cyanophyceae</taxon>
        <taxon>Synechococcales</taxon>
        <taxon>Synechococcaceae</taxon>
        <taxon>Synechococcus</taxon>
    </lineage>
</organism>
<evidence type="ECO:0000313" key="3">
    <source>
        <dbReference type="EMBL" id="MYG38808.1"/>
    </source>
</evidence>
<dbReference type="Gene3D" id="3.90.550.10">
    <property type="entry name" value="Spore Coat Polysaccharide Biosynthesis Protein SpsA, Chain A"/>
    <property type="match status" value="1"/>
</dbReference>
<dbReference type="EMBL" id="VYDO01000239">
    <property type="protein sequence ID" value="MYG38808.1"/>
    <property type="molecule type" value="Genomic_DNA"/>
</dbReference>
<keyword evidence="3" id="KW-0808">Transferase</keyword>
<dbReference type="Pfam" id="PF00535">
    <property type="entry name" value="Glycos_transf_2"/>
    <property type="match status" value="1"/>
</dbReference>
<sequence length="358" mass="40387">MHAVSRSGAVTTAVVKVPATGSPERPTTGAPQTEATRFRRSGTVLFSVVIPTYNRLPILRRCLVALEAQDLSTAPGVEGYEVVVVDDGSTDETVAVLHRTAYPHLHLLQQDHGGAAMARNRGVKAARGNVIVFIDSDLVVVKGFLAAHARALQRHWRRHGNRLCFTYGAGINTSNFAKPTTEPCKLTDLSWAYFATGNVAIDRQLLLRSGLFDTRFRQYGWEDLELGERLRQLDVVLVRCPEAIGYHWHPPFRVRQVPQLIQREQERACMAWVFYRKHPTLRVRMIVQFTWLHLLLWQALTLGGLLNAHTMGPLLAVLVRRGRPGWALELLRLHLNRVYVQAVFAEAQHQRRQTPQPS</sequence>
<comment type="caution">
    <text evidence="3">The sequence shown here is derived from an EMBL/GenBank/DDBJ whole genome shotgun (WGS) entry which is preliminary data.</text>
</comment>
<dbReference type="PANTHER" id="PTHR43685:SF3">
    <property type="entry name" value="SLR2126 PROTEIN"/>
    <property type="match status" value="1"/>
</dbReference>